<organism evidence="2 3">
    <name type="scientific">Ectocarpus siliculosus</name>
    <name type="common">Brown alga</name>
    <name type="synonym">Conferva siliculosa</name>
    <dbReference type="NCBI Taxonomy" id="2880"/>
    <lineage>
        <taxon>Eukaryota</taxon>
        <taxon>Sar</taxon>
        <taxon>Stramenopiles</taxon>
        <taxon>Ochrophyta</taxon>
        <taxon>PX clade</taxon>
        <taxon>Phaeophyceae</taxon>
        <taxon>Ectocarpales</taxon>
        <taxon>Ectocarpaceae</taxon>
        <taxon>Ectocarpus</taxon>
    </lineage>
</organism>
<name>D7FXZ1_ECTSI</name>
<dbReference type="EMBL" id="FN649760">
    <property type="protein sequence ID" value="CBJ32404.1"/>
    <property type="molecule type" value="Genomic_DNA"/>
</dbReference>
<sequence length="286" mass="32335">MDRHASAPPLQHGQVSLQLLYEGKWAGADKANEHAVGKEFARALLVALWPEKNESAEWREWQEEHDILGILEGDLSEATTPGEKDKLTFGMYTELNESAEFRKEVEVYAASAHEKKEVVSDDLDVDNPPPRVSAFGMIWNFPLLYEWARHAIFLAVIHEQLVGSVFSKYDTCTQQHDSREIDIVRLGQFRSAQSRRIRKLHASNHEIREAGNKAIAEARALRKAASEAVPNERQQRKRGHDVTQFVRTATNKAKYGPGWQVRSVLDMSESESESDVSAELSGEEDD</sequence>
<gene>
    <name evidence="2" type="ORF">Esi_0336_0026</name>
</gene>
<feature type="compositionally biased region" description="Acidic residues" evidence="1">
    <location>
        <begin position="268"/>
        <end position="286"/>
    </location>
</feature>
<evidence type="ECO:0000256" key="1">
    <source>
        <dbReference type="SAM" id="MobiDB-lite"/>
    </source>
</evidence>
<proteinExistence type="predicted"/>
<dbReference type="AlphaFoldDB" id="D7FXZ1"/>
<dbReference type="InParanoid" id="D7FXZ1"/>
<reference evidence="2 3" key="1">
    <citation type="journal article" date="2010" name="Nature">
        <title>The Ectocarpus genome and the independent evolution of multicellularity in brown algae.</title>
        <authorList>
            <person name="Cock J.M."/>
            <person name="Sterck L."/>
            <person name="Rouze P."/>
            <person name="Scornet D."/>
            <person name="Allen A.E."/>
            <person name="Amoutzias G."/>
            <person name="Anthouard V."/>
            <person name="Artiguenave F."/>
            <person name="Aury J.M."/>
            <person name="Badger J.H."/>
            <person name="Beszteri B."/>
            <person name="Billiau K."/>
            <person name="Bonnet E."/>
            <person name="Bothwell J.H."/>
            <person name="Bowler C."/>
            <person name="Boyen C."/>
            <person name="Brownlee C."/>
            <person name="Carrano C.J."/>
            <person name="Charrier B."/>
            <person name="Cho G.Y."/>
            <person name="Coelho S.M."/>
            <person name="Collen J."/>
            <person name="Corre E."/>
            <person name="Da Silva C."/>
            <person name="Delage L."/>
            <person name="Delaroque N."/>
            <person name="Dittami S.M."/>
            <person name="Doulbeau S."/>
            <person name="Elias M."/>
            <person name="Farnham G."/>
            <person name="Gachon C.M."/>
            <person name="Gschloessl B."/>
            <person name="Heesch S."/>
            <person name="Jabbari K."/>
            <person name="Jubin C."/>
            <person name="Kawai H."/>
            <person name="Kimura K."/>
            <person name="Kloareg B."/>
            <person name="Kupper F.C."/>
            <person name="Lang D."/>
            <person name="Le Bail A."/>
            <person name="Leblanc C."/>
            <person name="Lerouge P."/>
            <person name="Lohr M."/>
            <person name="Lopez P.J."/>
            <person name="Martens C."/>
            <person name="Maumus F."/>
            <person name="Michel G."/>
            <person name="Miranda-Saavedra D."/>
            <person name="Morales J."/>
            <person name="Moreau H."/>
            <person name="Motomura T."/>
            <person name="Nagasato C."/>
            <person name="Napoli C.A."/>
            <person name="Nelson D.R."/>
            <person name="Nyvall-Collen P."/>
            <person name="Peters A.F."/>
            <person name="Pommier C."/>
            <person name="Potin P."/>
            <person name="Poulain J."/>
            <person name="Quesneville H."/>
            <person name="Read B."/>
            <person name="Rensing S.A."/>
            <person name="Ritter A."/>
            <person name="Rousvoal S."/>
            <person name="Samanta M."/>
            <person name="Samson G."/>
            <person name="Schroeder D.C."/>
            <person name="Segurens B."/>
            <person name="Strittmatter M."/>
            <person name="Tonon T."/>
            <person name="Tregear J.W."/>
            <person name="Valentin K."/>
            <person name="von Dassow P."/>
            <person name="Yamagishi T."/>
            <person name="Van de Peer Y."/>
            <person name="Wincker P."/>
        </authorList>
    </citation>
    <scope>NUCLEOTIDE SEQUENCE [LARGE SCALE GENOMIC DNA]</scope>
    <source>
        <strain evidence="3">Ec32 / CCAP1310/4</strain>
    </source>
</reference>
<protein>
    <submittedName>
        <fullName evidence="2">Uncharacterized protein</fullName>
    </submittedName>
</protein>
<keyword evidence="3" id="KW-1185">Reference proteome</keyword>
<dbReference type="Proteomes" id="UP000002630">
    <property type="component" value="Unassembled WGS sequence"/>
</dbReference>
<dbReference type="OrthoDB" id="10387522at2759"/>
<feature type="region of interest" description="Disordered" evidence="1">
    <location>
        <begin position="265"/>
        <end position="286"/>
    </location>
</feature>
<accession>D7FXZ1</accession>
<evidence type="ECO:0000313" key="2">
    <source>
        <dbReference type="EMBL" id="CBJ32404.1"/>
    </source>
</evidence>
<evidence type="ECO:0000313" key="3">
    <source>
        <dbReference type="Proteomes" id="UP000002630"/>
    </source>
</evidence>